<evidence type="ECO:0000256" key="6">
    <source>
        <dbReference type="HAMAP-Rule" id="MF_01885"/>
    </source>
</evidence>
<evidence type="ECO:0000256" key="1">
    <source>
        <dbReference type="ARBA" id="ARBA00022490"/>
    </source>
</evidence>
<dbReference type="GO" id="GO:0003723">
    <property type="term" value="F:RNA binding"/>
    <property type="evidence" value="ECO:0007669"/>
    <property type="project" value="InterPro"/>
</dbReference>
<accession>A0A6J4LWA7</accession>
<reference evidence="9" key="1">
    <citation type="submission" date="2020-02" db="EMBL/GenBank/DDBJ databases">
        <authorList>
            <person name="Meier V. D."/>
        </authorList>
    </citation>
    <scope>NUCLEOTIDE SEQUENCE</scope>
    <source>
        <strain evidence="9">AVDCRST_MAG89</strain>
    </source>
</reference>
<evidence type="ECO:0000256" key="2">
    <source>
        <dbReference type="ARBA" id="ARBA00022603"/>
    </source>
</evidence>
<evidence type="ECO:0000256" key="4">
    <source>
        <dbReference type="ARBA" id="ARBA00022691"/>
    </source>
</evidence>
<dbReference type="EMBL" id="CADCTV010000579">
    <property type="protein sequence ID" value="CAA9344037.1"/>
    <property type="molecule type" value="Genomic_DNA"/>
</dbReference>
<keyword evidence="4 6" id="KW-0949">S-adenosyl-L-methionine</keyword>
<dbReference type="HAMAP" id="MF_01885">
    <property type="entry name" value="tRNA_methyltr_TrmL"/>
    <property type="match status" value="1"/>
</dbReference>
<dbReference type="SUPFAM" id="SSF75217">
    <property type="entry name" value="alpha/beta knot"/>
    <property type="match status" value="1"/>
</dbReference>
<dbReference type="InterPro" id="IPR016914">
    <property type="entry name" value="TrmL"/>
</dbReference>
<feature type="binding site" evidence="6 7">
    <location>
        <position position="108"/>
    </location>
    <ligand>
        <name>S-adenosyl-L-methionine</name>
        <dbReference type="ChEBI" id="CHEBI:59789"/>
    </ligand>
</feature>
<dbReference type="PIRSF" id="PIRSF029256">
    <property type="entry name" value="SpoU_TrmH_prd"/>
    <property type="match status" value="1"/>
</dbReference>
<dbReference type="InterPro" id="IPR001537">
    <property type="entry name" value="SpoU_MeTrfase"/>
</dbReference>
<keyword evidence="1 6" id="KW-0963">Cytoplasm</keyword>
<dbReference type="AlphaFoldDB" id="A0A6J4LWA7"/>
<dbReference type="PANTHER" id="PTHR42971">
    <property type="entry name" value="TRNA (CYTIDINE(34)-2'-O)-METHYLTRANSFERASE"/>
    <property type="match status" value="1"/>
</dbReference>
<feature type="domain" description="tRNA/rRNA methyltransferase SpoU type" evidence="8">
    <location>
        <begin position="10"/>
        <end position="149"/>
    </location>
</feature>
<comment type="subcellular location">
    <subcellularLocation>
        <location evidence="6">Cytoplasm</location>
    </subcellularLocation>
</comment>
<dbReference type="GO" id="GO:0008757">
    <property type="term" value="F:S-adenosylmethionine-dependent methyltransferase activity"/>
    <property type="evidence" value="ECO:0007669"/>
    <property type="project" value="UniProtKB-UniRule"/>
</dbReference>
<organism evidence="9">
    <name type="scientific">uncultured Gemmatimonadota bacterium</name>
    <dbReference type="NCBI Taxonomy" id="203437"/>
    <lineage>
        <taxon>Bacteria</taxon>
        <taxon>Pseudomonadati</taxon>
        <taxon>Gemmatimonadota</taxon>
        <taxon>environmental samples</taxon>
    </lineage>
</organism>
<evidence type="ECO:0000313" key="9">
    <source>
        <dbReference type="EMBL" id="CAA9344037.1"/>
    </source>
</evidence>
<sequence>MTKLFASNPVHVALYEPEIPGNAGAIARTCGAVGAPLHLIGKLGFSFTHPKAKRALMDYWQHVEYHLHVAWDDFAAQAGGRRTWMFTTRTDRSFWDVEYAPGDVLVFGPESRGLPDDILARAPEHHVRIPMRPETRSLNLSTAAGVGLYEALRQLRAR</sequence>
<dbReference type="EC" id="2.1.1.207" evidence="6"/>
<evidence type="ECO:0000256" key="5">
    <source>
        <dbReference type="ARBA" id="ARBA00022694"/>
    </source>
</evidence>
<dbReference type="InterPro" id="IPR029026">
    <property type="entry name" value="tRNA_m1G_MTases_N"/>
</dbReference>
<dbReference type="Pfam" id="PF00588">
    <property type="entry name" value="SpoU_methylase"/>
    <property type="match status" value="1"/>
</dbReference>
<keyword evidence="5 6" id="KW-0819">tRNA processing</keyword>
<comment type="similarity">
    <text evidence="6">Belongs to the class IV-like SAM-binding methyltransferase superfamily. RNA methyltransferase TrmH family. TrmL subfamily.</text>
</comment>
<comment type="function">
    <text evidence="6">Could methylate the ribose at the nucleotide 34 wobble position in tRNA.</text>
</comment>
<keyword evidence="3 6" id="KW-0808">Transferase</keyword>
<dbReference type="CDD" id="cd18094">
    <property type="entry name" value="SpoU-like_TrmL"/>
    <property type="match status" value="1"/>
</dbReference>
<comment type="catalytic activity">
    <reaction evidence="6">
        <text>cytidine(34) in tRNA + S-adenosyl-L-methionine = 2'-O-methylcytidine(34) in tRNA + S-adenosyl-L-homocysteine + H(+)</text>
        <dbReference type="Rhea" id="RHEA:43084"/>
        <dbReference type="Rhea" id="RHEA-COMP:10331"/>
        <dbReference type="Rhea" id="RHEA-COMP:10332"/>
        <dbReference type="ChEBI" id="CHEBI:15378"/>
        <dbReference type="ChEBI" id="CHEBI:57856"/>
        <dbReference type="ChEBI" id="CHEBI:59789"/>
        <dbReference type="ChEBI" id="CHEBI:74495"/>
        <dbReference type="ChEBI" id="CHEBI:82748"/>
        <dbReference type="EC" id="2.1.1.207"/>
    </reaction>
</comment>
<dbReference type="GO" id="GO:0008175">
    <property type="term" value="F:tRNA methyltransferase activity"/>
    <property type="evidence" value="ECO:0007669"/>
    <property type="project" value="UniProtKB-UniRule"/>
</dbReference>
<name>A0A6J4LWA7_9BACT</name>
<comment type="caution">
    <text evidence="6">Lacks conserved residue(s) required for the propagation of feature annotation.</text>
</comment>
<comment type="catalytic activity">
    <reaction evidence="6">
        <text>5-carboxymethylaminomethyluridine(34) in tRNA(Leu) + S-adenosyl-L-methionine = 5-carboxymethylaminomethyl-2'-O-methyluridine(34) in tRNA(Leu) + S-adenosyl-L-homocysteine + H(+)</text>
        <dbReference type="Rhea" id="RHEA:43088"/>
        <dbReference type="Rhea" id="RHEA-COMP:10333"/>
        <dbReference type="Rhea" id="RHEA-COMP:10334"/>
        <dbReference type="ChEBI" id="CHEBI:15378"/>
        <dbReference type="ChEBI" id="CHEBI:57856"/>
        <dbReference type="ChEBI" id="CHEBI:59789"/>
        <dbReference type="ChEBI" id="CHEBI:74508"/>
        <dbReference type="ChEBI" id="CHEBI:74511"/>
        <dbReference type="EC" id="2.1.1.207"/>
    </reaction>
</comment>
<gene>
    <name evidence="9" type="ORF">AVDCRST_MAG89-2768</name>
</gene>
<dbReference type="Gene3D" id="3.40.1280.10">
    <property type="match status" value="1"/>
</dbReference>
<dbReference type="GO" id="GO:0005737">
    <property type="term" value="C:cytoplasm"/>
    <property type="evidence" value="ECO:0007669"/>
    <property type="project" value="UniProtKB-SubCell"/>
</dbReference>
<dbReference type="PANTHER" id="PTHR42971:SF1">
    <property type="entry name" value="TRNA (CYTIDINE(34)-2'-O)-METHYLTRANSFERASE"/>
    <property type="match status" value="1"/>
</dbReference>
<proteinExistence type="inferred from homology"/>
<dbReference type="InterPro" id="IPR029028">
    <property type="entry name" value="Alpha/beta_knot_MTases"/>
</dbReference>
<protein>
    <recommendedName>
        <fullName evidence="6">Putative tRNA (cytidine(34)-2'-O)-methyltransferase</fullName>
        <ecNumber evidence="6">2.1.1.207</ecNumber>
    </recommendedName>
    <alternativeName>
        <fullName evidence="6">tRNA (cytidine/uridine-2'-O-)-methyltransferase</fullName>
    </alternativeName>
</protein>
<feature type="binding site" evidence="6 7">
    <location>
        <position position="137"/>
    </location>
    <ligand>
        <name>S-adenosyl-L-methionine</name>
        <dbReference type="ChEBI" id="CHEBI:59789"/>
    </ligand>
</feature>
<evidence type="ECO:0000256" key="3">
    <source>
        <dbReference type="ARBA" id="ARBA00022679"/>
    </source>
</evidence>
<evidence type="ECO:0000256" key="7">
    <source>
        <dbReference type="PIRSR" id="PIRSR029256-1"/>
    </source>
</evidence>
<evidence type="ECO:0000259" key="8">
    <source>
        <dbReference type="Pfam" id="PF00588"/>
    </source>
</evidence>
<keyword evidence="2 6" id="KW-0489">Methyltransferase</keyword>
<dbReference type="GO" id="GO:0002130">
    <property type="term" value="P:wobble position ribose methylation"/>
    <property type="evidence" value="ECO:0007669"/>
    <property type="project" value="TreeGrafter"/>
</dbReference>
<feature type="binding site" evidence="6 7">
    <location>
        <position position="129"/>
    </location>
    <ligand>
        <name>S-adenosyl-L-methionine</name>
        <dbReference type="ChEBI" id="CHEBI:59789"/>
    </ligand>
</feature>